<evidence type="ECO:0000313" key="3">
    <source>
        <dbReference type="Proteomes" id="UP000178448"/>
    </source>
</evidence>
<proteinExistence type="predicted"/>
<dbReference type="Gene3D" id="3.30.1490.300">
    <property type="match status" value="1"/>
</dbReference>
<dbReference type="SMART" id="SM00842">
    <property type="entry name" value="FtsA"/>
    <property type="match status" value="1"/>
</dbReference>
<dbReference type="Proteomes" id="UP000178448">
    <property type="component" value="Unassembled WGS sequence"/>
</dbReference>
<dbReference type="Pfam" id="PF11104">
    <property type="entry name" value="PilM_2"/>
    <property type="match status" value="1"/>
</dbReference>
<dbReference type="Gene3D" id="3.30.420.40">
    <property type="match status" value="2"/>
</dbReference>
<dbReference type="GO" id="GO:0051301">
    <property type="term" value="P:cell division"/>
    <property type="evidence" value="ECO:0007669"/>
    <property type="project" value="InterPro"/>
</dbReference>
<dbReference type="SUPFAM" id="SSF53067">
    <property type="entry name" value="Actin-like ATPase domain"/>
    <property type="match status" value="2"/>
</dbReference>
<dbReference type="InterPro" id="IPR050696">
    <property type="entry name" value="FtsA/MreB"/>
</dbReference>
<comment type="caution">
    <text evidence="2">The sequence shown here is derived from an EMBL/GenBank/DDBJ whole genome shotgun (WGS) entry which is preliminary data.</text>
</comment>
<feature type="domain" description="SHS2" evidence="1">
    <location>
        <begin position="4"/>
        <end position="171"/>
    </location>
</feature>
<dbReference type="InterPro" id="IPR003494">
    <property type="entry name" value="SHS2_FtsA"/>
</dbReference>
<dbReference type="AlphaFoldDB" id="A0A1F5YNP7"/>
<name>A0A1F5YNP7_9BACT</name>
<dbReference type="STRING" id="1798374.A2Z33_01130"/>
<dbReference type="PANTHER" id="PTHR32432">
    <property type="entry name" value="CELL DIVISION PROTEIN FTSA-RELATED"/>
    <property type="match status" value="1"/>
</dbReference>
<dbReference type="CDD" id="cd24049">
    <property type="entry name" value="ASKHA_NBD_PilM"/>
    <property type="match status" value="1"/>
</dbReference>
<evidence type="ECO:0000313" key="2">
    <source>
        <dbReference type="EMBL" id="OGG01838.1"/>
    </source>
</evidence>
<sequence length="339" mass="36524">MKTNLGLDIGSHSIKLIELYRDGDTGTLRAAGAIATPPKSLSSTLAADHKALADAVKQLVKQTGAKSTEVHVALPESQVFTRVIDVPQLSQHELSSAIKWEAEQYVPLPLDQVNLDFSILRDGKETGTGKMEVLLVASPKALIEKYITILDMADLNPVGAETEIIAASRALVRSAPSVRNVMIVSLGAQTTDLAILRNGVLAFTRSISAGGEALSRALAQSLDFNQLQAEEYKKTYGVDKSQLEGKIVAAIKPIMDTIISEMKRAILFYQEHNKNESAEVILLSGGTARLPGMVLYIAEATGIEVQLGNPWVGIRRDQRFAVLDPEGPTFTVAIGLSLR</sequence>
<dbReference type="PIRSF" id="PIRSF019169">
    <property type="entry name" value="PilM"/>
    <property type="match status" value="1"/>
</dbReference>
<evidence type="ECO:0000259" key="1">
    <source>
        <dbReference type="SMART" id="SM00842"/>
    </source>
</evidence>
<dbReference type="InterPro" id="IPR043129">
    <property type="entry name" value="ATPase_NBD"/>
</dbReference>
<dbReference type="NCBIfam" id="TIGR01175">
    <property type="entry name" value="pilM"/>
    <property type="match status" value="1"/>
</dbReference>
<accession>A0A1F5YNP7</accession>
<dbReference type="EMBL" id="MFJD01000009">
    <property type="protein sequence ID" value="OGG01838.1"/>
    <property type="molecule type" value="Genomic_DNA"/>
</dbReference>
<gene>
    <name evidence="2" type="ORF">A2Z33_01130</name>
</gene>
<reference evidence="2 3" key="1">
    <citation type="journal article" date="2016" name="Nat. Commun.">
        <title>Thousands of microbial genomes shed light on interconnected biogeochemical processes in an aquifer system.</title>
        <authorList>
            <person name="Anantharaman K."/>
            <person name="Brown C.T."/>
            <person name="Hug L.A."/>
            <person name="Sharon I."/>
            <person name="Castelle C.J."/>
            <person name="Probst A.J."/>
            <person name="Thomas B.C."/>
            <person name="Singh A."/>
            <person name="Wilkins M.J."/>
            <person name="Karaoz U."/>
            <person name="Brodie E.L."/>
            <person name="Williams K.H."/>
            <person name="Hubbard S.S."/>
            <person name="Banfield J.F."/>
        </authorList>
    </citation>
    <scope>NUCLEOTIDE SEQUENCE [LARGE SCALE GENOMIC DNA]</scope>
</reference>
<organism evidence="2 3">
    <name type="scientific">Candidatus Gottesmanbacteria bacterium RBG_16_52_11</name>
    <dbReference type="NCBI Taxonomy" id="1798374"/>
    <lineage>
        <taxon>Bacteria</taxon>
        <taxon>Candidatus Gottesmaniibacteriota</taxon>
    </lineage>
</organism>
<dbReference type="InterPro" id="IPR005883">
    <property type="entry name" value="PilM"/>
</dbReference>
<dbReference type="PANTHER" id="PTHR32432:SF3">
    <property type="entry name" value="ETHANOLAMINE UTILIZATION PROTEIN EUTJ"/>
    <property type="match status" value="1"/>
</dbReference>
<protein>
    <recommendedName>
        <fullName evidence="1">SHS2 domain-containing protein</fullName>
    </recommendedName>
</protein>